<dbReference type="SUPFAM" id="SSF55469">
    <property type="entry name" value="FMN-dependent nitroreductase-like"/>
    <property type="match status" value="2"/>
</dbReference>
<organism evidence="2 3">
    <name type="scientific">Cellulomonas wangleii</name>
    <dbReference type="NCBI Taxonomy" id="2816956"/>
    <lineage>
        <taxon>Bacteria</taxon>
        <taxon>Bacillati</taxon>
        <taxon>Actinomycetota</taxon>
        <taxon>Actinomycetes</taxon>
        <taxon>Micrococcales</taxon>
        <taxon>Cellulomonadaceae</taxon>
        <taxon>Cellulomonas</taxon>
    </lineage>
</organism>
<proteinExistence type="predicted"/>
<evidence type="ECO:0000256" key="1">
    <source>
        <dbReference type="SAM" id="MobiDB-lite"/>
    </source>
</evidence>
<reference evidence="2 3" key="1">
    <citation type="submission" date="2021-05" db="EMBL/GenBank/DDBJ databases">
        <title>Novel species in genus Cellulomonas.</title>
        <authorList>
            <person name="Zhang G."/>
        </authorList>
    </citation>
    <scope>NUCLEOTIDE SEQUENCE [LARGE SCALE GENOMIC DNA]</scope>
    <source>
        <strain evidence="3">zg-ZUI222</strain>
    </source>
</reference>
<evidence type="ECO:0000313" key="3">
    <source>
        <dbReference type="Proteomes" id="UP000677804"/>
    </source>
</evidence>
<dbReference type="RefSeq" id="WP_207339954.1">
    <property type="nucleotide sequence ID" value="NZ_CP074405.1"/>
</dbReference>
<protein>
    <recommendedName>
        <fullName evidence="4">Nitroreductase domain-containing protein</fullName>
    </recommendedName>
</protein>
<evidence type="ECO:0008006" key="4">
    <source>
        <dbReference type="Google" id="ProtNLM"/>
    </source>
</evidence>
<feature type="region of interest" description="Disordered" evidence="1">
    <location>
        <begin position="1"/>
        <end position="36"/>
    </location>
</feature>
<dbReference type="EMBL" id="CP074405">
    <property type="protein sequence ID" value="QVI62287.1"/>
    <property type="molecule type" value="Genomic_DNA"/>
</dbReference>
<name>A0ABX8D495_9CELL</name>
<dbReference type="InterPro" id="IPR000415">
    <property type="entry name" value="Nitroreductase-like"/>
</dbReference>
<evidence type="ECO:0000313" key="2">
    <source>
        <dbReference type="EMBL" id="QVI62287.1"/>
    </source>
</evidence>
<dbReference type="Proteomes" id="UP000677804">
    <property type="component" value="Chromosome"/>
</dbReference>
<feature type="compositionally biased region" description="Low complexity" evidence="1">
    <location>
        <begin position="7"/>
        <end position="29"/>
    </location>
</feature>
<dbReference type="Gene3D" id="3.40.109.10">
    <property type="entry name" value="NADH Oxidase"/>
    <property type="match status" value="2"/>
</dbReference>
<gene>
    <name evidence="2" type="ORF">KG103_18080</name>
</gene>
<keyword evidence="3" id="KW-1185">Reference proteome</keyword>
<sequence length="394" mass="41244">MTSTSRAGTPAGATPAGATPDGTTPAGATPAPPVTDDDLHRWVRVAGRAPSAHNTQPWSPRVVAGTVEVAVVPDRVLAAGDPSFRDLLLSLGAWVESFAIAAAADGRGVHVEPTDRLDRLADLPVRGPADPGAPVLVLHPQAAPYPTPFTPADVRGRRTHRGHLDPAPDLRTDVPPLPAGLALLQVDDAAMRHLVRLGGAWTASRRAVAAELVRWLRLSPAHPRYARDGMTDRMLLLPSPLARLAAPLTRRPALHDAALTAAGIAGRAVEAVGRTRPLPAPPAPDEPLTGPQHLVLVARTPGVRSGTEELDARLGLPPADVVEAGRALQRTWLHAHRAGLAVAPHSEVVDSPHAVAGLRRRLGLRRTQVALAVFSVGRPTAPAPASPRLTDEPV</sequence>
<accession>A0ABX8D495</accession>